<dbReference type="Gene3D" id="3.40.640.10">
    <property type="entry name" value="Type I PLP-dependent aspartate aminotransferase-like (Major domain)"/>
    <property type="match status" value="1"/>
</dbReference>
<comment type="caution">
    <text evidence="8">The sequence shown here is derived from an EMBL/GenBank/DDBJ whole genome shotgun (WGS) entry which is preliminary data.</text>
</comment>
<keyword evidence="5" id="KW-0663">Pyridoxal phosphate</keyword>
<dbReference type="AlphaFoldDB" id="A0A9D1L2G1"/>
<gene>
    <name evidence="8" type="ORF">IAD51_01180</name>
</gene>
<accession>A0A9D1L2G1</accession>
<reference evidence="8" key="1">
    <citation type="submission" date="2020-10" db="EMBL/GenBank/DDBJ databases">
        <authorList>
            <person name="Gilroy R."/>
        </authorList>
    </citation>
    <scope>NUCLEOTIDE SEQUENCE</scope>
    <source>
        <strain evidence="8">1063</strain>
    </source>
</reference>
<evidence type="ECO:0000259" key="7">
    <source>
        <dbReference type="Pfam" id="PF00155"/>
    </source>
</evidence>
<dbReference type="GO" id="GO:0006520">
    <property type="term" value="P:amino acid metabolic process"/>
    <property type="evidence" value="ECO:0007669"/>
    <property type="project" value="InterPro"/>
</dbReference>
<dbReference type="InterPro" id="IPR004839">
    <property type="entry name" value="Aminotransferase_I/II_large"/>
</dbReference>
<dbReference type="Pfam" id="PF00155">
    <property type="entry name" value="Aminotran_1_2"/>
    <property type="match status" value="1"/>
</dbReference>
<dbReference type="EC" id="2.6.1.-" evidence="6"/>
<keyword evidence="4 6" id="KW-0808">Transferase</keyword>
<evidence type="ECO:0000256" key="5">
    <source>
        <dbReference type="ARBA" id="ARBA00022898"/>
    </source>
</evidence>
<reference evidence="8" key="2">
    <citation type="journal article" date="2021" name="PeerJ">
        <title>Extensive microbial diversity within the chicken gut microbiome revealed by metagenomics and culture.</title>
        <authorList>
            <person name="Gilroy R."/>
            <person name="Ravi A."/>
            <person name="Getino M."/>
            <person name="Pursley I."/>
            <person name="Horton D.L."/>
            <person name="Alikhan N.F."/>
            <person name="Baker D."/>
            <person name="Gharbi K."/>
            <person name="Hall N."/>
            <person name="Watson M."/>
            <person name="Adriaenssens E.M."/>
            <person name="Foster-Nyarko E."/>
            <person name="Jarju S."/>
            <person name="Secka A."/>
            <person name="Antonio M."/>
            <person name="Oren A."/>
            <person name="Chaudhuri R.R."/>
            <person name="La Ragione R."/>
            <person name="Hildebrand F."/>
            <person name="Pallen M.J."/>
        </authorList>
    </citation>
    <scope>NUCLEOTIDE SEQUENCE</scope>
    <source>
        <strain evidence="8">1063</strain>
    </source>
</reference>
<dbReference type="PANTHER" id="PTHR46383">
    <property type="entry name" value="ASPARTATE AMINOTRANSFERASE"/>
    <property type="match status" value="1"/>
</dbReference>
<sequence>MDYAKVLNPVARDMKPSGIRKFFEIAATRKDCISLGVGEPDFITPKAFSQAGIDSILQGKTQYTANAGLMELRKAISKYLDGFIGVHYDPASEIIITVGASEGIDAAFRAVCAPGDEVLIPEPCFVCYAPLVSLTGATPVSVKCYIEDEFKLNVEEVKKAITPRTKAILIAFPNNPTGGVMEKADLEALVPVIEENNLIVFSDEIYGELVYNGLKFCSISSIGNMRERTIVLSGFSKAFAMTGWRLGYICAPKPIIDVVYKIHQYGIMCAPTAAQYTALAALETSFADDFAEVREMRSKYDERRRYLVDRLNAMGLTCFEPRGAFYAFPCVKSTGMDGEEFAYALLEAKNVAVVPGGAFGESGKDFIRISYAYSVEAIKTALDKIEEFLAELKK</sequence>
<dbReference type="FunFam" id="3.40.640.10:FF:000033">
    <property type="entry name" value="Aspartate aminotransferase"/>
    <property type="match status" value="1"/>
</dbReference>
<evidence type="ECO:0000256" key="3">
    <source>
        <dbReference type="ARBA" id="ARBA00022576"/>
    </source>
</evidence>
<organism evidence="8 9">
    <name type="scientific">Candidatus Limadaptatus stercorigallinarum</name>
    <dbReference type="NCBI Taxonomy" id="2840845"/>
    <lineage>
        <taxon>Bacteria</taxon>
        <taxon>Bacillati</taxon>
        <taxon>Bacillota</taxon>
        <taxon>Clostridia</taxon>
        <taxon>Eubacteriales</taxon>
        <taxon>Candidatus Limadaptatus</taxon>
    </lineage>
</organism>
<evidence type="ECO:0000313" key="8">
    <source>
        <dbReference type="EMBL" id="HIU20843.1"/>
    </source>
</evidence>
<dbReference type="PROSITE" id="PS00105">
    <property type="entry name" value="AA_TRANSFER_CLASS_1"/>
    <property type="match status" value="1"/>
</dbReference>
<dbReference type="GO" id="GO:0030170">
    <property type="term" value="F:pyridoxal phosphate binding"/>
    <property type="evidence" value="ECO:0007669"/>
    <property type="project" value="InterPro"/>
</dbReference>
<comment type="similarity">
    <text evidence="2 6">Belongs to the class-I pyridoxal-phosphate-dependent aminotransferase family.</text>
</comment>
<keyword evidence="3 6" id="KW-0032">Aminotransferase</keyword>
<evidence type="ECO:0000256" key="6">
    <source>
        <dbReference type="RuleBase" id="RU000481"/>
    </source>
</evidence>
<dbReference type="InterPro" id="IPR015421">
    <property type="entry name" value="PyrdxlP-dep_Trfase_major"/>
</dbReference>
<dbReference type="InterPro" id="IPR050596">
    <property type="entry name" value="AspAT/PAT-like"/>
</dbReference>
<evidence type="ECO:0000256" key="1">
    <source>
        <dbReference type="ARBA" id="ARBA00001933"/>
    </source>
</evidence>
<name>A0A9D1L2G1_9FIRM</name>
<dbReference type="PANTHER" id="PTHR46383:SF3">
    <property type="entry name" value="ASPARTATE AMINOTRANSFERASE-RELATED"/>
    <property type="match status" value="1"/>
</dbReference>
<dbReference type="Gene3D" id="3.90.1150.10">
    <property type="entry name" value="Aspartate Aminotransferase, domain 1"/>
    <property type="match status" value="1"/>
</dbReference>
<evidence type="ECO:0000256" key="2">
    <source>
        <dbReference type="ARBA" id="ARBA00007441"/>
    </source>
</evidence>
<evidence type="ECO:0000256" key="4">
    <source>
        <dbReference type="ARBA" id="ARBA00022679"/>
    </source>
</evidence>
<comment type="cofactor">
    <cofactor evidence="1 6">
        <name>pyridoxal 5'-phosphate</name>
        <dbReference type="ChEBI" id="CHEBI:597326"/>
    </cofactor>
</comment>
<dbReference type="Proteomes" id="UP000824088">
    <property type="component" value="Unassembled WGS sequence"/>
</dbReference>
<dbReference type="InterPro" id="IPR015422">
    <property type="entry name" value="PyrdxlP-dep_Trfase_small"/>
</dbReference>
<dbReference type="EMBL" id="DVMN01000018">
    <property type="protein sequence ID" value="HIU20843.1"/>
    <property type="molecule type" value="Genomic_DNA"/>
</dbReference>
<dbReference type="CDD" id="cd00609">
    <property type="entry name" value="AAT_like"/>
    <property type="match status" value="1"/>
</dbReference>
<dbReference type="InterPro" id="IPR015424">
    <property type="entry name" value="PyrdxlP-dep_Trfase"/>
</dbReference>
<protein>
    <recommendedName>
        <fullName evidence="6">Aminotransferase</fullName>
        <ecNumber evidence="6">2.6.1.-</ecNumber>
    </recommendedName>
</protein>
<dbReference type="InterPro" id="IPR004838">
    <property type="entry name" value="NHTrfase_class1_PyrdxlP-BS"/>
</dbReference>
<proteinExistence type="inferred from homology"/>
<feature type="domain" description="Aminotransferase class I/classII large" evidence="7">
    <location>
        <begin position="30"/>
        <end position="385"/>
    </location>
</feature>
<dbReference type="GO" id="GO:0008483">
    <property type="term" value="F:transaminase activity"/>
    <property type="evidence" value="ECO:0007669"/>
    <property type="project" value="UniProtKB-KW"/>
</dbReference>
<evidence type="ECO:0000313" key="9">
    <source>
        <dbReference type="Proteomes" id="UP000824088"/>
    </source>
</evidence>
<dbReference type="SUPFAM" id="SSF53383">
    <property type="entry name" value="PLP-dependent transferases"/>
    <property type="match status" value="1"/>
</dbReference>